<dbReference type="EMBL" id="BMUU01000001">
    <property type="protein sequence ID" value="GGY16986.1"/>
    <property type="molecule type" value="Genomic_DNA"/>
</dbReference>
<dbReference type="Gene3D" id="2.115.10.10">
    <property type="entry name" value="Tachylectin 2"/>
    <property type="match status" value="1"/>
</dbReference>
<evidence type="ECO:0000313" key="3">
    <source>
        <dbReference type="EMBL" id="GGY16986.1"/>
    </source>
</evidence>
<dbReference type="InterPro" id="IPR013517">
    <property type="entry name" value="FG-GAP"/>
</dbReference>
<name>A0ABQ2ZHY9_9ACTN</name>
<proteinExistence type="predicted"/>
<dbReference type="SUPFAM" id="SSF69318">
    <property type="entry name" value="Integrin alpha N-terminal domain"/>
    <property type="match status" value="1"/>
</dbReference>
<reference evidence="4" key="1">
    <citation type="journal article" date="2019" name="Int. J. Syst. Evol. Microbiol.">
        <title>The Global Catalogue of Microorganisms (GCM) 10K type strain sequencing project: providing services to taxonomists for standard genome sequencing and annotation.</title>
        <authorList>
            <consortium name="The Broad Institute Genomics Platform"/>
            <consortium name="The Broad Institute Genome Sequencing Center for Infectious Disease"/>
            <person name="Wu L."/>
            <person name="Ma J."/>
        </authorList>
    </citation>
    <scope>NUCLEOTIDE SEQUENCE [LARGE SCALE GENOMIC DNA]</scope>
    <source>
        <strain evidence="4">JCM 4594</strain>
    </source>
</reference>
<dbReference type="InterPro" id="IPR006311">
    <property type="entry name" value="TAT_signal"/>
</dbReference>
<protein>
    <recommendedName>
        <fullName evidence="5">VCBS repeat-containing protein</fullName>
    </recommendedName>
</protein>
<comment type="caution">
    <text evidence="3">The sequence shown here is derived from an EMBL/GenBank/DDBJ whole genome shotgun (WGS) entry which is preliminary data.</text>
</comment>
<dbReference type="PANTHER" id="PTHR46580">
    <property type="entry name" value="SENSOR KINASE-RELATED"/>
    <property type="match status" value="1"/>
</dbReference>
<feature type="signal peptide" evidence="2">
    <location>
        <begin position="1"/>
        <end position="33"/>
    </location>
</feature>
<gene>
    <name evidence="3" type="ORF">GCM10010326_06480</name>
</gene>
<feature type="chain" id="PRO_5046970436" description="VCBS repeat-containing protein" evidence="2">
    <location>
        <begin position="34"/>
        <end position="320"/>
    </location>
</feature>
<keyword evidence="1 2" id="KW-0732">Signal</keyword>
<dbReference type="RefSeq" id="WP_190026096.1">
    <property type="nucleotide sequence ID" value="NZ_BMUU01000001.1"/>
</dbReference>
<sequence length="320" mass="33672">MTYFKNRRVLNGIAATALSLAIAGTAAVGSASADANPIGAATKRAEAVQKSHKVTPPTFAAPRAAAGQGVVNTPAFDLTAIDQRGSIYLYSQNHAGGLESGVKLIDASEIDYTPEVQSQAVDNNRDGVEDGFYSWWDGQLNFTSTAPDINTITVGGGWDIYDKVLSPGDLGGAAESDIIGIDKAGVLWTYLAYADGRVTPRTKIGSGWDAYTQIAGQGDLTGDGRADIVARDKSGVLWLYKGTGNYKAPFAPRIKIGAGWNAYDKLLSLGDMNSDGKADLLARAANGDLYFYRGTGNAAAPYAPAVKIGFGYNMFRMMGS</sequence>
<dbReference type="PROSITE" id="PS51318">
    <property type="entry name" value="TAT"/>
    <property type="match status" value="1"/>
</dbReference>
<dbReference type="Pfam" id="PF13517">
    <property type="entry name" value="FG-GAP_3"/>
    <property type="match status" value="1"/>
</dbReference>
<evidence type="ECO:0000256" key="2">
    <source>
        <dbReference type="SAM" id="SignalP"/>
    </source>
</evidence>
<evidence type="ECO:0000313" key="4">
    <source>
        <dbReference type="Proteomes" id="UP000600946"/>
    </source>
</evidence>
<keyword evidence="4" id="KW-1185">Reference proteome</keyword>
<dbReference type="Proteomes" id="UP000600946">
    <property type="component" value="Unassembled WGS sequence"/>
</dbReference>
<dbReference type="InterPro" id="IPR028994">
    <property type="entry name" value="Integrin_alpha_N"/>
</dbReference>
<dbReference type="PANTHER" id="PTHR46580:SF4">
    <property type="entry name" value="ATP_GTP-BINDING PROTEIN"/>
    <property type="match status" value="1"/>
</dbReference>
<evidence type="ECO:0000256" key="1">
    <source>
        <dbReference type="ARBA" id="ARBA00022729"/>
    </source>
</evidence>
<evidence type="ECO:0008006" key="5">
    <source>
        <dbReference type="Google" id="ProtNLM"/>
    </source>
</evidence>
<organism evidence="3 4">
    <name type="scientific">Streptomyces xanthochromogenes</name>
    <dbReference type="NCBI Taxonomy" id="67384"/>
    <lineage>
        <taxon>Bacteria</taxon>
        <taxon>Bacillati</taxon>
        <taxon>Actinomycetota</taxon>
        <taxon>Actinomycetes</taxon>
        <taxon>Kitasatosporales</taxon>
        <taxon>Streptomycetaceae</taxon>
        <taxon>Streptomyces</taxon>
    </lineage>
</organism>
<accession>A0ABQ2ZHY9</accession>
<dbReference type="GeneID" id="96288670"/>